<keyword evidence="3" id="KW-0245">EGF-like domain</keyword>
<feature type="disulfide bond" evidence="3">
    <location>
        <begin position="375"/>
        <end position="385"/>
    </location>
</feature>
<comment type="caution">
    <text evidence="3">Lacks conserved residue(s) required for the propagation of feature annotation.</text>
</comment>
<evidence type="ECO:0000256" key="2">
    <source>
        <dbReference type="ARBA" id="ARBA00023157"/>
    </source>
</evidence>
<feature type="chain" id="PRO_5025524986" evidence="4">
    <location>
        <begin position="21"/>
        <end position="739"/>
    </location>
</feature>
<dbReference type="GO" id="GO:0016158">
    <property type="term" value="F:inositol hexakisphosphate 3-phosphatase activity"/>
    <property type="evidence" value="ECO:0007669"/>
    <property type="project" value="InterPro"/>
</dbReference>
<dbReference type="OrthoDB" id="10045365at2759"/>
<feature type="signal peptide" evidence="4">
    <location>
        <begin position="1"/>
        <end position="20"/>
    </location>
</feature>
<feature type="disulfide bond" evidence="3">
    <location>
        <begin position="393"/>
        <end position="402"/>
    </location>
</feature>
<evidence type="ECO:0000259" key="5">
    <source>
        <dbReference type="PROSITE" id="PS50026"/>
    </source>
</evidence>
<sequence>MRAALKSIIWSLARFSFTHAFDSNATANIALVHSNRIHRRKYRFYYSTPPQLLTTGHGFRAFNLIDTVPLPLISHQNFRRSNRIVPICNIGDRDLFVLVDNTESTLRVLDARTTQEILSASKMGFGGISAPILCMWQSNDSGNSYLFLFGKFKVVHMLVKSRWRHDIQMLETFPIPIAGWNCAVSTTGKVFFADRDTLYSFQAIKSTEAPKIESLSLPDDEEIYGLVTYRSTLVDYLFVSNMGIEVYNEKHQHQGSIEFDMDLEGSMAILQTGSPDFPFGVIAVEMDKDEVNSPSGIAIGELGDALQTLGIESNAKFDPKHVPCHPCKNTICDACAGNGFCLYDEGKNEKIQQTKQTLCQCLPGSAGYDCRTIVCQNNCSDHGQCVGPNTCKCHSGWRGSVCSVLSVESKYEIETHGCNAGDPAAWISSTSPGESRVITTTTSTRGAGFNVFDPKGKILQHTLAEKPSGVNIVYNFKAGNRNVDLLFAICAHGVSCLFEINSTGLIEIISDDRQILLPIKNGLKGSEAIHPRNRGSQFVFANDDYWSQSDLSSATNGTIQITLVKTFKKGDGEIARCVADDETGFLFFVEQEVGIWRYDLNSDGSKTGHLFAKVGDGRLLDDAVGLSIIPGNNGKHGFLFVSKKSDNSFLVYKTSPPHDYVMSFTIDEKWKANIDRVTGTNGIAAVRDMLNEEFPHGLFVAQDEVNGLPLDTEGCPASYKLVSMGDILGDRLQRSLSNK</sequence>
<dbReference type="PROSITE" id="PS50026">
    <property type="entry name" value="EGF_3"/>
    <property type="match status" value="1"/>
</dbReference>
<gene>
    <name evidence="7" type="ORF">K505DRAFT_255966</name>
</gene>
<dbReference type="InterPro" id="IPR011042">
    <property type="entry name" value="6-blade_b-propeller_TolB-like"/>
</dbReference>
<evidence type="ECO:0000256" key="3">
    <source>
        <dbReference type="PROSITE-ProRule" id="PRU00076"/>
    </source>
</evidence>
<organism evidence="7 8">
    <name type="scientific">Melanomma pulvis-pyrius CBS 109.77</name>
    <dbReference type="NCBI Taxonomy" id="1314802"/>
    <lineage>
        <taxon>Eukaryota</taxon>
        <taxon>Fungi</taxon>
        <taxon>Dikarya</taxon>
        <taxon>Ascomycota</taxon>
        <taxon>Pezizomycotina</taxon>
        <taxon>Dothideomycetes</taxon>
        <taxon>Pleosporomycetidae</taxon>
        <taxon>Pleosporales</taxon>
        <taxon>Melanommataceae</taxon>
        <taxon>Melanomma</taxon>
    </lineage>
</organism>
<evidence type="ECO:0000313" key="7">
    <source>
        <dbReference type="EMBL" id="KAF2788243.1"/>
    </source>
</evidence>
<evidence type="ECO:0000259" key="6">
    <source>
        <dbReference type="PROSITE" id="PS51662"/>
    </source>
</evidence>
<dbReference type="CDD" id="cd00053">
    <property type="entry name" value="EGF"/>
    <property type="match status" value="1"/>
</dbReference>
<keyword evidence="1 4" id="KW-0732">Signal</keyword>
<dbReference type="InterPro" id="IPR050969">
    <property type="entry name" value="Dev_Signal_Modulators"/>
</dbReference>
<dbReference type="PANTHER" id="PTHR14949">
    <property type="entry name" value="EGF-LIKE-DOMAIN, MULTIPLE 7, 8"/>
    <property type="match status" value="1"/>
</dbReference>
<dbReference type="Proteomes" id="UP000799757">
    <property type="component" value="Unassembled WGS sequence"/>
</dbReference>
<reference evidence="7" key="1">
    <citation type="journal article" date="2020" name="Stud. Mycol.">
        <title>101 Dothideomycetes genomes: a test case for predicting lifestyles and emergence of pathogens.</title>
        <authorList>
            <person name="Haridas S."/>
            <person name="Albert R."/>
            <person name="Binder M."/>
            <person name="Bloem J."/>
            <person name="Labutti K."/>
            <person name="Salamov A."/>
            <person name="Andreopoulos B."/>
            <person name="Baker S."/>
            <person name="Barry K."/>
            <person name="Bills G."/>
            <person name="Bluhm B."/>
            <person name="Cannon C."/>
            <person name="Castanera R."/>
            <person name="Culley D."/>
            <person name="Daum C."/>
            <person name="Ezra D."/>
            <person name="Gonzalez J."/>
            <person name="Henrissat B."/>
            <person name="Kuo A."/>
            <person name="Liang C."/>
            <person name="Lipzen A."/>
            <person name="Lutzoni F."/>
            <person name="Magnuson J."/>
            <person name="Mondo S."/>
            <person name="Nolan M."/>
            <person name="Ohm R."/>
            <person name="Pangilinan J."/>
            <person name="Park H.-J."/>
            <person name="Ramirez L."/>
            <person name="Alfaro M."/>
            <person name="Sun H."/>
            <person name="Tritt A."/>
            <person name="Yoshinaga Y."/>
            <person name="Zwiers L.-H."/>
            <person name="Turgeon B."/>
            <person name="Goodwin S."/>
            <person name="Spatafora J."/>
            <person name="Crous P."/>
            <person name="Grigoriev I."/>
        </authorList>
    </citation>
    <scope>NUCLEOTIDE SEQUENCE</scope>
    <source>
        <strain evidence="7">CBS 109.77</strain>
    </source>
</reference>
<proteinExistence type="predicted"/>
<dbReference type="SUPFAM" id="SSF50956">
    <property type="entry name" value="Thermostable phytase (3-phytase)"/>
    <property type="match status" value="2"/>
</dbReference>
<evidence type="ECO:0000256" key="1">
    <source>
        <dbReference type="ARBA" id="ARBA00022729"/>
    </source>
</evidence>
<protein>
    <submittedName>
        <fullName evidence="7">Thermostable phytase</fullName>
    </submittedName>
</protein>
<evidence type="ECO:0000256" key="4">
    <source>
        <dbReference type="SAM" id="SignalP"/>
    </source>
</evidence>
<feature type="domain" description="BPP" evidence="6">
    <location>
        <begin position="394"/>
        <end position="732"/>
    </location>
</feature>
<feature type="domain" description="EGF-like" evidence="5">
    <location>
        <begin position="371"/>
        <end position="403"/>
    </location>
</feature>
<dbReference type="Gene3D" id="2.120.10.30">
    <property type="entry name" value="TolB, C-terminal domain"/>
    <property type="match status" value="2"/>
</dbReference>
<keyword evidence="2 3" id="KW-1015">Disulfide bond</keyword>
<dbReference type="PANTHER" id="PTHR14949:SF56">
    <property type="entry name" value="EGF-LIKE-DOMAIN, MULTIPLE 7"/>
    <property type="match status" value="1"/>
</dbReference>
<dbReference type="Gene3D" id="2.10.25.10">
    <property type="entry name" value="Laminin"/>
    <property type="match status" value="1"/>
</dbReference>
<dbReference type="SMART" id="SM00181">
    <property type="entry name" value="EGF"/>
    <property type="match status" value="2"/>
</dbReference>
<dbReference type="PROSITE" id="PS00022">
    <property type="entry name" value="EGF_1"/>
    <property type="match status" value="1"/>
</dbReference>
<evidence type="ECO:0000313" key="8">
    <source>
        <dbReference type="Proteomes" id="UP000799757"/>
    </source>
</evidence>
<accession>A0A6A6WWD5</accession>
<dbReference type="PROSITE" id="PS51662">
    <property type="entry name" value="BP_PHYTASE"/>
    <property type="match status" value="1"/>
</dbReference>
<name>A0A6A6WWD5_9PLEO</name>
<dbReference type="PROSITE" id="PS01186">
    <property type="entry name" value="EGF_2"/>
    <property type="match status" value="1"/>
</dbReference>
<keyword evidence="8" id="KW-1185">Reference proteome</keyword>
<dbReference type="InterPro" id="IPR000742">
    <property type="entry name" value="EGF"/>
</dbReference>
<dbReference type="EMBL" id="MU002234">
    <property type="protein sequence ID" value="KAF2788243.1"/>
    <property type="molecule type" value="Genomic_DNA"/>
</dbReference>
<dbReference type="AlphaFoldDB" id="A0A6A6WWD5"/>
<dbReference type="Pfam" id="PF02333">
    <property type="entry name" value="Phytase"/>
    <property type="match status" value="1"/>
</dbReference>
<dbReference type="InterPro" id="IPR003431">
    <property type="entry name" value="B-propeller_Phytase"/>
</dbReference>